<dbReference type="HOGENOM" id="CLU_181401_1_0_9"/>
<protein>
    <recommendedName>
        <fullName evidence="3">DUF2922 domain-containing protein</fullName>
    </recommendedName>
</protein>
<name>Q97TE0_CLOAB</name>
<reference evidence="1 2" key="1">
    <citation type="journal article" date="2001" name="J. Bacteriol.">
        <title>Genome sequence and comparative analysis of the solvent-producing bacterium Clostridium acetobutylicum.</title>
        <authorList>
            <person name="Nolling J."/>
            <person name="Breton G."/>
            <person name="Omelchenko M.V."/>
            <person name="Makarova K.S."/>
            <person name="Zeng Q."/>
            <person name="Gibson R."/>
            <person name="Lee H.M."/>
            <person name="Dubois J."/>
            <person name="Qiu D."/>
            <person name="Hitti J."/>
            <person name="Wolf Y.I."/>
            <person name="Tatusov R.L."/>
            <person name="Sabathe F."/>
            <person name="Doucette-Stamm L."/>
            <person name="Soucaille P."/>
            <person name="Daly M.J."/>
            <person name="Bennett G.N."/>
            <person name="Koonin E.V."/>
            <person name="Smith D.R."/>
        </authorList>
    </citation>
    <scope>NUCLEOTIDE SEQUENCE [LARGE SCALE GENOMIC DNA]</scope>
    <source>
        <strain evidence="2">ATCC 824 / DSM 792 / JCM 1419 / LMG 5710 / VKM B-1787</strain>
        <plasmid evidence="2">pSOL1</plasmid>
    </source>
</reference>
<geneLocation type="plasmid" evidence="1 2">
    <name>pSOL1</name>
</geneLocation>
<organism evidence="1 2">
    <name type="scientific">Clostridium acetobutylicum (strain ATCC 824 / DSM 792 / JCM 1419 / IAM 19013 / LMG 5710 / NBRC 13948 / NRRL B-527 / VKM B-1787 / 2291 / W)</name>
    <dbReference type="NCBI Taxonomy" id="272562"/>
    <lineage>
        <taxon>Bacteria</taxon>
        <taxon>Bacillati</taxon>
        <taxon>Bacillota</taxon>
        <taxon>Clostridia</taxon>
        <taxon>Eubacteriales</taxon>
        <taxon>Clostridiaceae</taxon>
        <taxon>Clostridium</taxon>
    </lineage>
</organism>
<dbReference type="OrthoDB" id="9795264at2"/>
<dbReference type="KEGG" id="cac:CA_P0172"/>
<evidence type="ECO:0000313" key="1">
    <source>
        <dbReference type="EMBL" id="AAK76917.1"/>
    </source>
</evidence>
<dbReference type="InterPro" id="IPR021321">
    <property type="entry name" value="DUF2922"/>
</dbReference>
<keyword evidence="1" id="KW-0614">Plasmid</keyword>
<keyword evidence="2" id="KW-1185">Reference proteome</keyword>
<evidence type="ECO:0008006" key="3">
    <source>
        <dbReference type="Google" id="ProtNLM"/>
    </source>
</evidence>
<dbReference type="GeneID" id="45000397"/>
<dbReference type="RefSeq" id="WP_010890856.1">
    <property type="nucleotide sequence ID" value="NC_001988.2"/>
</dbReference>
<accession>Q97TE0</accession>
<sequence length="71" mass="7566">MSKTLKLKFSNASGKNVSINIPNISDAVTSDQVKLLTSDIISKAIFTSQGGSLKKVISADLVENKTTNLLQ</sequence>
<dbReference type="PATRIC" id="fig|272562.8.peg.173"/>
<dbReference type="EMBL" id="AE001438">
    <property type="protein sequence ID" value="AAK76917.1"/>
    <property type="molecule type" value="Genomic_DNA"/>
</dbReference>
<dbReference type="Pfam" id="PF11148">
    <property type="entry name" value="DUF2922"/>
    <property type="match status" value="1"/>
</dbReference>
<proteinExistence type="predicted"/>
<dbReference type="AlphaFoldDB" id="Q97TE0"/>
<evidence type="ECO:0000313" key="2">
    <source>
        <dbReference type="Proteomes" id="UP000000814"/>
    </source>
</evidence>
<gene>
    <name evidence="1" type="ordered locus">CA_P0172</name>
</gene>
<dbReference type="Proteomes" id="UP000000814">
    <property type="component" value="Plasmid pSOL1"/>
</dbReference>